<name>A0A1W1BZC7_9ZZZZ</name>
<proteinExistence type="predicted"/>
<reference evidence="1" key="1">
    <citation type="submission" date="2016-10" db="EMBL/GenBank/DDBJ databases">
        <authorList>
            <person name="de Groot N.N."/>
        </authorList>
    </citation>
    <scope>NUCLEOTIDE SEQUENCE</scope>
</reference>
<dbReference type="PROSITE" id="PS51257">
    <property type="entry name" value="PROKAR_LIPOPROTEIN"/>
    <property type="match status" value="1"/>
</dbReference>
<evidence type="ECO:0000313" key="1">
    <source>
        <dbReference type="EMBL" id="SFV58889.1"/>
    </source>
</evidence>
<gene>
    <name evidence="1" type="ORF">MNB_SV-14-1829</name>
</gene>
<organism evidence="1">
    <name type="scientific">hydrothermal vent metagenome</name>
    <dbReference type="NCBI Taxonomy" id="652676"/>
    <lineage>
        <taxon>unclassified sequences</taxon>
        <taxon>metagenomes</taxon>
        <taxon>ecological metagenomes</taxon>
    </lineage>
</organism>
<dbReference type="AlphaFoldDB" id="A0A1W1BZC7"/>
<dbReference type="EMBL" id="FPHN01000097">
    <property type="protein sequence ID" value="SFV58889.1"/>
    <property type="molecule type" value="Genomic_DNA"/>
</dbReference>
<sequence>MKLTVTKTLSVATLAFIITGCGGSSSGGNDKGDLSNSSSSTGTGYYVDSAIEGINYKCGTQTGTTNSDGKFTYELNKECTFSIGNTILRKILKDELSGKKVTIRENNMTIARLLQTLDDDGNASNGINITKNMRTTFDENNISDIADIDSVYSVISDTEGYHGHLVTETETNHHLQTGIKTMLAGKTFYAVTESNSTFLGMPVTTNDTGYVMPFKFNDDLTMLNEDSEDPTPIRLDGNKLIYTSDNNGNYQLIEGKTDKYIKVTTIFVAGSGTVGHMRLYYNKNYAQAYADTIKNSSSNNGSGGTHNGGSTQNGIQSISSEKLAGYTVVAEYKEGVKVMNIKKVSYIFLEGERAIVVIDCFDGSRKVLRDDAYYHENGNHAVLMNPTWDNGDKIALFAPDIETDNGYDKITVGHSDALPYKVTTIVSNSENGINEATVTATGSSSSTSNTNNTVPNVPDPMHHNIGIYNNINQGKAFNGNSQYLSQNSGHVLPSDTPVHCTDYGYTSSDKITEHTSDGVHVVNYSHGQFMCMELDYASAGASGSKSYVTY</sequence>
<accession>A0A1W1BZC7</accession>
<protein>
    <submittedName>
        <fullName evidence="1">Autotransporter adhesin</fullName>
    </submittedName>
</protein>